<evidence type="ECO:0000313" key="2">
    <source>
        <dbReference type="EMBL" id="ENZ17220.1"/>
    </source>
</evidence>
<dbReference type="InterPro" id="IPR036397">
    <property type="entry name" value="RNaseH_sf"/>
</dbReference>
<dbReference type="InterPro" id="IPR004189">
    <property type="entry name" value="Phage_Mu_transposase"/>
</dbReference>
<protein>
    <recommendedName>
        <fullName evidence="1">Integrase catalytic domain-containing protein</fullName>
    </recommendedName>
</protein>
<dbReference type="RefSeq" id="WP_002595633.1">
    <property type="nucleotide sequence ID" value="NZ_KB851019.1"/>
</dbReference>
<dbReference type="InterPro" id="IPR009004">
    <property type="entry name" value="Transposase_Mu_C"/>
</dbReference>
<accession>A0A0E2HC28</accession>
<dbReference type="HOGENOM" id="CLU_022020_0_0_9"/>
<dbReference type="AlphaFoldDB" id="A0A0E2HC28"/>
<dbReference type="PATRIC" id="fig|999408.3.peg.2135"/>
<dbReference type="GO" id="GO:0006313">
    <property type="term" value="P:DNA transposition"/>
    <property type="evidence" value="ECO:0007669"/>
    <property type="project" value="InterPro"/>
</dbReference>
<reference evidence="2 3" key="1">
    <citation type="submission" date="2013-01" db="EMBL/GenBank/DDBJ databases">
        <title>The Genome Sequence of Clostridium clostridioforme 90A8.</title>
        <authorList>
            <consortium name="The Broad Institute Genome Sequencing Platform"/>
            <person name="Earl A."/>
            <person name="Ward D."/>
            <person name="Feldgarden M."/>
            <person name="Gevers D."/>
            <person name="Courvalin P."/>
            <person name="Lambert T."/>
            <person name="Walker B."/>
            <person name="Young S.K."/>
            <person name="Zeng Q."/>
            <person name="Gargeya S."/>
            <person name="Fitzgerald M."/>
            <person name="Haas B."/>
            <person name="Abouelleil A."/>
            <person name="Alvarado L."/>
            <person name="Arachchi H.M."/>
            <person name="Berlin A.M."/>
            <person name="Chapman S.B."/>
            <person name="Dewar J."/>
            <person name="Goldberg J."/>
            <person name="Griggs A."/>
            <person name="Gujja S."/>
            <person name="Hansen M."/>
            <person name="Howarth C."/>
            <person name="Imamovic A."/>
            <person name="Larimer J."/>
            <person name="McCowan C."/>
            <person name="Murphy C."/>
            <person name="Neiman D."/>
            <person name="Pearson M."/>
            <person name="Priest M."/>
            <person name="Roberts A."/>
            <person name="Saif S."/>
            <person name="Shea T."/>
            <person name="Sisk P."/>
            <person name="Sykes S."/>
            <person name="Wortman J."/>
            <person name="Nusbaum C."/>
            <person name="Birren B."/>
        </authorList>
    </citation>
    <scope>NUCLEOTIDE SEQUENCE [LARGE SCALE GENOMIC DNA]</scope>
    <source>
        <strain evidence="2 3">90A8</strain>
    </source>
</reference>
<dbReference type="SUPFAM" id="SSF53098">
    <property type="entry name" value="Ribonuclease H-like"/>
    <property type="match status" value="1"/>
</dbReference>
<dbReference type="EMBL" id="AGYR01000018">
    <property type="protein sequence ID" value="ENZ17220.1"/>
    <property type="molecule type" value="Genomic_DNA"/>
</dbReference>
<dbReference type="Gene3D" id="2.30.30.130">
    <property type="entry name" value="Transposase, Mu, C-terminal"/>
    <property type="match status" value="1"/>
</dbReference>
<dbReference type="Pfam" id="PF02914">
    <property type="entry name" value="DDE_2"/>
    <property type="match status" value="1"/>
</dbReference>
<gene>
    <name evidence="2" type="ORF">HMPREF1090_01990</name>
</gene>
<organism evidence="2 3">
    <name type="scientific">[Clostridium] clostridioforme 90A8</name>
    <dbReference type="NCBI Taxonomy" id="999408"/>
    <lineage>
        <taxon>Bacteria</taxon>
        <taxon>Bacillati</taxon>
        <taxon>Bacillota</taxon>
        <taxon>Clostridia</taxon>
        <taxon>Lachnospirales</taxon>
        <taxon>Lachnospiraceae</taxon>
        <taxon>Enterocloster</taxon>
    </lineage>
</organism>
<evidence type="ECO:0000313" key="3">
    <source>
        <dbReference type="Proteomes" id="UP000013085"/>
    </source>
</evidence>
<dbReference type="InterPro" id="IPR015126">
    <property type="entry name" value="Mu_I-gamma"/>
</dbReference>
<comment type="caution">
    <text evidence="2">The sequence shown here is derived from an EMBL/GenBank/DDBJ whole genome shotgun (WGS) entry which is preliminary data.</text>
</comment>
<dbReference type="InterPro" id="IPR001584">
    <property type="entry name" value="Integrase_cat-core"/>
</dbReference>
<feature type="domain" description="Integrase catalytic" evidence="1">
    <location>
        <begin position="243"/>
        <end position="465"/>
    </location>
</feature>
<dbReference type="Gene3D" id="3.30.420.10">
    <property type="entry name" value="Ribonuclease H-like superfamily/Ribonuclease H"/>
    <property type="match status" value="1"/>
</dbReference>
<name>A0A0E2HC28_9FIRM</name>
<dbReference type="GO" id="GO:0003677">
    <property type="term" value="F:DNA binding"/>
    <property type="evidence" value="ECO:0007669"/>
    <property type="project" value="InterPro"/>
</dbReference>
<dbReference type="Pfam" id="PF09039">
    <property type="entry name" value="HTH_Tnp_Mu_2"/>
    <property type="match status" value="1"/>
</dbReference>
<dbReference type="Proteomes" id="UP000013085">
    <property type="component" value="Unassembled WGS sequence"/>
</dbReference>
<dbReference type="SUPFAM" id="SSF50610">
    <property type="entry name" value="mu transposase, C-terminal domain"/>
    <property type="match status" value="1"/>
</dbReference>
<dbReference type="InterPro" id="IPR015378">
    <property type="entry name" value="Transposase-like_Mu_C"/>
</dbReference>
<dbReference type="InterPro" id="IPR012337">
    <property type="entry name" value="RNaseH-like_sf"/>
</dbReference>
<dbReference type="Gene3D" id="1.10.10.60">
    <property type="entry name" value="Homeodomain-like"/>
    <property type="match status" value="1"/>
</dbReference>
<sequence length="653" mass="76193">MGQMLTAKQLAEVKGCSYRYAKRIIQEGKVQAIETVNSRNRKVYQIPLESLDEELQQRWYQMQKEQIAEGAVPADQEPEQEQPDRYSEAERKEMDFWIGLIRKWQEYRCMAPSGSKAEVDQKFIAWCSLEYPDRNISLDILYRKWKSVREDDLSGLIDKRGKWRKGSSAINETVWQAFLYYYLDESQHPIQKCLEYAKMWIRENQPELYADIPSYSAFYRRLNNEVPEGVKVLGREGHKAYNDRCAPHIRRIYEDIASNEWWIADNHTFDVMVRDKSGKLHRPYLTAFLDARSGIFTGYHITYNPSSEATLIALRKGILNYGIPDNIYVDNGREFLTFDIGGLGHRRKKPKNGEERFEPPGVFKRLGINMTNAIVRNAKAKIIERRFRDVKDSLSRLFDTYTGGSVVEKPERLKGVLKKDRIYSDDEFQEYVEAVIDYYFNLQPYHGAVPADHGKLKMDVFNEHLIKKRTATAEALNLMLMRSSRAQTVGRRGVHLDIAGGRIDYWNDDFVHLMLGKKVYFRYDPDNLSEVRIYDLEDRYIMTVPADNEAVLSYNASREDVKAAMAKTRRLEKVAKEYIEHAVLADCDKVTAMELVLKEAQYNKENYQGKANPKVIEVQRADEEPAFKKVVGGINLDRMIRNAEIRHEQEKQR</sequence>
<dbReference type="GO" id="GO:0004803">
    <property type="term" value="F:transposase activity"/>
    <property type="evidence" value="ECO:0007669"/>
    <property type="project" value="InterPro"/>
</dbReference>
<evidence type="ECO:0000259" key="1">
    <source>
        <dbReference type="PROSITE" id="PS50994"/>
    </source>
</evidence>
<dbReference type="Pfam" id="PF09299">
    <property type="entry name" value="Mu-transpos_C"/>
    <property type="match status" value="1"/>
</dbReference>
<proteinExistence type="predicted"/>
<dbReference type="PROSITE" id="PS50994">
    <property type="entry name" value="INTEGRASE"/>
    <property type="match status" value="1"/>
</dbReference>
<dbReference type="GO" id="GO:0015074">
    <property type="term" value="P:DNA integration"/>
    <property type="evidence" value="ECO:0007669"/>
    <property type="project" value="InterPro"/>
</dbReference>